<organism evidence="1 2">
    <name type="scientific">Bacillus phage vB_BsuM-Goe3</name>
    <dbReference type="NCBI Taxonomy" id="1933063"/>
    <lineage>
        <taxon>Viruses</taxon>
        <taxon>Duplodnaviria</taxon>
        <taxon>Heunggongvirae</taxon>
        <taxon>Uroviricota</taxon>
        <taxon>Caudoviricetes</taxon>
        <taxon>Herelleviridae</taxon>
        <taxon>Bastillevirinae</taxon>
        <taxon>Grisebachstrassevirus</taxon>
        <taxon>Grisebachstrassevirus goe3</taxon>
    </lineage>
</organism>
<gene>
    <name evidence="1" type="ORF">Goe3_c12200</name>
</gene>
<dbReference type="EMBL" id="KY368640">
    <property type="protein sequence ID" value="APZ82583.1"/>
    <property type="molecule type" value="Genomic_DNA"/>
</dbReference>
<organismHost>
    <name type="scientific">Bacillus subtilis</name>
    <dbReference type="NCBI Taxonomy" id="1423"/>
</organismHost>
<accession>A0A217ER68</accession>
<keyword evidence="2" id="KW-1185">Reference proteome</keyword>
<name>A0A217ER68_BPGO3</name>
<sequence length="44" mass="5171">MNGKEKMAAYCLLALHGYKRSEIEEIMKKMDLDKVRELLKDDVN</sequence>
<protein>
    <submittedName>
        <fullName evidence="1">Uncharacterized protein</fullName>
    </submittedName>
</protein>
<dbReference type="Proteomes" id="UP000221795">
    <property type="component" value="Segment"/>
</dbReference>
<proteinExistence type="predicted"/>
<evidence type="ECO:0000313" key="1">
    <source>
        <dbReference type="EMBL" id="APZ82583.1"/>
    </source>
</evidence>
<reference evidence="1" key="1">
    <citation type="journal article" date="2017" name="Viruses">
        <title>Characterization of Bacillus subtilis Viruses vB_BsuM-Goe2 and vB_BsuM-Goe3.</title>
        <authorList>
            <person name="Willms I.M."/>
            <person name="Hoppert M."/>
            <person name="Hertel R."/>
        </authorList>
    </citation>
    <scope>NUCLEOTIDE SEQUENCE [LARGE SCALE GENOMIC DNA]</scope>
</reference>
<evidence type="ECO:0000313" key="2">
    <source>
        <dbReference type="Proteomes" id="UP000221795"/>
    </source>
</evidence>